<comment type="function">
    <text evidence="8">This protein is a component of the acetyl coenzyme A carboxylase complex; first, biotin carboxylase catalyzes the carboxylation of the carrier protein and then the transcarboxylase transfers the carboxyl group to form malonyl-CoA.</text>
</comment>
<feature type="domain" description="Lipoyl-binding" evidence="9">
    <location>
        <begin position="65"/>
        <end position="141"/>
    </location>
</feature>
<dbReference type="KEGG" id="tbk:HF295_07990"/>
<dbReference type="GO" id="GO:0009317">
    <property type="term" value="C:acetyl-CoA carboxylase complex"/>
    <property type="evidence" value="ECO:0007669"/>
    <property type="project" value="InterPro"/>
</dbReference>
<evidence type="ECO:0000313" key="10">
    <source>
        <dbReference type="EMBL" id="QLY40797.1"/>
    </source>
</evidence>
<dbReference type="NCBIfam" id="TIGR00531">
    <property type="entry name" value="BCCP"/>
    <property type="match status" value="1"/>
</dbReference>
<dbReference type="InterPro" id="IPR001249">
    <property type="entry name" value="AcCoA_biotinCC"/>
</dbReference>
<dbReference type="GO" id="GO:0006633">
    <property type="term" value="P:fatty acid biosynthetic process"/>
    <property type="evidence" value="ECO:0007669"/>
    <property type="project" value="UniProtKB-UniPathway"/>
</dbReference>
<keyword evidence="11" id="KW-1185">Reference proteome</keyword>
<evidence type="ECO:0000256" key="7">
    <source>
        <dbReference type="ARBA" id="ARBA00023267"/>
    </source>
</evidence>
<dbReference type="PROSITE" id="PS00188">
    <property type="entry name" value="BIOTIN"/>
    <property type="match status" value="1"/>
</dbReference>
<dbReference type="PANTHER" id="PTHR45266">
    <property type="entry name" value="OXALOACETATE DECARBOXYLASE ALPHA CHAIN"/>
    <property type="match status" value="1"/>
</dbReference>
<dbReference type="EMBL" id="CP051151">
    <property type="protein sequence ID" value="QLY40797.1"/>
    <property type="molecule type" value="Genomic_DNA"/>
</dbReference>
<dbReference type="UniPathway" id="UPA00094"/>
<evidence type="ECO:0000256" key="6">
    <source>
        <dbReference type="ARBA" id="ARBA00023160"/>
    </source>
</evidence>
<gene>
    <name evidence="10" type="primary">accB</name>
    <name evidence="10" type="ORF">HF295_07990</name>
</gene>
<dbReference type="SUPFAM" id="SSF51230">
    <property type="entry name" value="Single hybrid motif"/>
    <property type="match status" value="1"/>
</dbReference>
<keyword evidence="6 8" id="KW-0275">Fatty acid biosynthesis</keyword>
<dbReference type="RefSeq" id="WP_312031645.1">
    <property type="nucleotide sequence ID" value="NZ_CP051151.1"/>
</dbReference>
<organism evidence="10 11">
    <name type="scientific">Hujiaoplasma nucleasis</name>
    <dbReference type="NCBI Taxonomy" id="2725268"/>
    <lineage>
        <taxon>Bacteria</taxon>
        <taxon>Bacillati</taxon>
        <taxon>Mycoplasmatota</taxon>
        <taxon>Mollicutes</taxon>
        <taxon>Candidatus Izemoplasmatales</taxon>
        <taxon>Hujiaoplasmataceae</taxon>
        <taxon>Hujiaoplasma</taxon>
    </lineage>
</organism>
<proteinExistence type="predicted"/>
<keyword evidence="5 8" id="KW-0443">Lipid metabolism</keyword>
<dbReference type="PANTHER" id="PTHR45266:SF3">
    <property type="entry name" value="OXALOACETATE DECARBOXYLASE ALPHA CHAIN"/>
    <property type="match status" value="1"/>
</dbReference>
<sequence length="143" mass="16475">MDIKELKKIIKEFENSTIHKLEISEKDFNVKLEKSENKQYITEVHEPQVKTIPIKEENKPIENNFIKIKSPLVGVFYNAPSPDNPPYIKINQEVQTGDVLCIVEAMKVMNEIRSPINGIVKAIHVNNESMVEFNQVMIEIEAI</sequence>
<dbReference type="CDD" id="cd06850">
    <property type="entry name" value="biotinyl_domain"/>
    <property type="match status" value="1"/>
</dbReference>
<evidence type="ECO:0000256" key="4">
    <source>
        <dbReference type="ARBA" id="ARBA00022832"/>
    </source>
</evidence>
<evidence type="ECO:0000256" key="8">
    <source>
        <dbReference type="RuleBase" id="RU364072"/>
    </source>
</evidence>
<keyword evidence="4 8" id="KW-0276">Fatty acid metabolism</keyword>
<dbReference type="AlphaFoldDB" id="A0A7L6N6A7"/>
<dbReference type="InterPro" id="IPR001882">
    <property type="entry name" value="Biotin_BS"/>
</dbReference>
<evidence type="ECO:0000256" key="5">
    <source>
        <dbReference type="ARBA" id="ARBA00023098"/>
    </source>
</evidence>
<dbReference type="Pfam" id="PF00364">
    <property type="entry name" value="Biotin_lipoyl"/>
    <property type="match status" value="1"/>
</dbReference>
<protein>
    <recommendedName>
        <fullName evidence="2 8">Biotin carboxyl carrier protein of acetyl-CoA carboxylase</fullName>
    </recommendedName>
</protein>
<dbReference type="InterPro" id="IPR050709">
    <property type="entry name" value="Biotin_Carboxyl_Carrier/Decarb"/>
</dbReference>
<dbReference type="PRINTS" id="PR01071">
    <property type="entry name" value="ACOABIOTINCC"/>
</dbReference>
<keyword evidence="3 8" id="KW-0444">Lipid biosynthesis</keyword>
<keyword evidence="7 8" id="KW-0092">Biotin</keyword>
<dbReference type="PROSITE" id="PS50968">
    <property type="entry name" value="BIOTINYL_LIPOYL"/>
    <property type="match status" value="1"/>
</dbReference>
<evidence type="ECO:0000256" key="1">
    <source>
        <dbReference type="ARBA" id="ARBA00005194"/>
    </source>
</evidence>
<evidence type="ECO:0000256" key="2">
    <source>
        <dbReference type="ARBA" id="ARBA00017562"/>
    </source>
</evidence>
<dbReference type="Gene3D" id="2.40.50.100">
    <property type="match status" value="1"/>
</dbReference>
<dbReference type="InterPro" id="IPR000089">
    <property type="entry name" value="Biotin_lipoyl"/>
</dbReference>
<comment type="pathway">
    <text evidence="1 8">Lipid metabolism; fatty acid biosynthesis.</text>
</comment>
<evidence type="ECO:0000256" key="3">
    <source>
        <dbReference type="ARBA" id="ARBA00022516"/>
    </source>
</evidence>
<dbReference type="Proteomes" id="UP000512167">
    <property type="component" value="Chromosome"/>
</dbReference>
<dbReference type="GO" id="GO:0003989">
    <property type="term" value="F:acetyl-CoA carboxylase activity"/>
    <property type="evidence" value="ECO:0007669"/>
    <property type="project" value="InterPro"/>
</dbReference>
<name>A0A7L6N6A7_9MOLU</name>
<dbReference type="InterPro" id="IPR011053">
    <property type="entry name" value="Single_hybrid_motif"/>
</dbReference>
<reference evidence="10 11" key="1">
    <citation type="submission" date="2020-04" db="EMBL/GenBank/DDBJ databases">
        <authorList>
            <person name="Zheng R.K."/>
            <person name="Sun C.M."/>
        </authorList>
    </citation>
    <scope>NUCLEOTIDE SEQUENCE [LARGE SCALE GENOMIC DNA]</scope>
    <source>
        <strain evidence="11">zrk29</strain>
    </source>
</reference>
<evidence type="ECO:0000259" key="9">
    <source>
        <dbReference type="PROSITE" id="PS50968"/>
    </source>
</evidence>
<accession>A0A7L6N6A7</accession>
<evidence type="ECO:0000313" key="11">
    <source>
        <dbReference type="Proteomes" id="UP000512167"/>
    </source>
</evidence>